<dbReference type="AlphaFoldDB" id="A0AA95SRZ8"/>
<dbReference type="EMBL" id="CP116346">
    <property type="protein sequence ID" value="WIT13851.1"/>
    <property type="molecule type" value="Genomic_DNA"/>
</dbReference>
<keyword evidence="1" id="KW-0812">Transmembrane</keyword>
<name>A0AA95SRZ8_9BURK</name>
<proteinExistence type="predicted"/>
<organism evidence="2 3">
    <name type="scientific">Paucibacter sediminis</name>
    <dbReference type="NCBI Taxonomy" id="3019553"/>
    <lineage>
        <taxon>Bacteria</taxon>
        <taxon>Pseudomonadati</taxon>
        <taxon>Pseudomonadota</taxon>
        <taxon>Betaproteobacteria</taxon>
        <taxon>Burkholderiales</taxon>
        <taxon>Sphaerotilaceae</taxon>
        <taxon>Roseateles</taxon>
    </lineage>
</organism>
<dbReference type="Proteomes" id="UP001177769">
    <property type="component" value="Chromosome"/>
</dbReference>
<keyword evidence="1" id="KW-0472">Membrane</keyword>
<dbReference type="KEGG" id="pais:PFX98_09570"/>
<evidence type="ECO:0000313" key="3">
    <source>
        <dbReference type="Proteomes" id="UP001177769"/>
    </source>
</evidence>
<gene>
    <name evidence="2" type="ORF">PFX98_09570</name>
</gene>
<evidence type="ECO:0000256" key="1">
    <source>
        <dbReference type="SAM" id="Phobius"/>
    </source>
</evidence>
<sequence length="130" mass="13605">MRTAFKVMLAFGLVMMLLASLAGVAIWHELASSPGLHITINDEELSAAGFGLGDFLGLVLGLGIAGVVVLLVVPVVLLFSIGLPLLIVGGVLALLCLLFSGIGAVLFSPLFLFGLLLWLILRKPRKIAKA</sequence>
<dbReference type="RefSeq" id="WP_285234970.1">
    <property type="nucleotide sequence ID" value="NZ_CP116346.1"/>
</dbReference>
<keyword evidence="1" id="KW-1133">Transmembrane helix</keyword>
<evidence type="ECO:0000313" key="2">
    <source>
        <dbReference type="EMBL" id="WIT13851.1"/>
    </source>
</evidence>
<protein>
    <submittedName>
        <fullName evidence="2">Uncharacterized protein</fullName>
    </submittedName>
</protein>
<feature type="transmembrane region" description="Helical" evidence="1">
    <location>
        <begin position="76"/>
        <end position="95"/>
    </location>
</feature>
<accession>A0AA95SRZ8</accession>
<keyword evidence="3" id="KW-1185">Reference proteome</keyword>
<feature type="transmembrane region" description="Helical" evidence="1">
    <location>
        <begin position="7"/>
        <end position="27"/>
    </location>
</feature>
<feature type="transmembrane region" description="Helical" evidence="1">
    <location>
        <begin position="47"/>
        <end position="71"/>
    </location>
</feature>
<reference evidence="2" key="1">
    <citation type="submission" date="2023-01" db="EMBL/GenBank/DDBJ databases">
        <title>Whole genome sequence of Paucibacter sp. S2-9 isolated from pond sediment.</title>
        <authorList>
            <person name="Jung J.Y."/>
        </authorList>
    </citation>
    <scope>NUCLEOTIDE SEQUENCE</scope>
    <source>
        <strain evidence="2">S2-9</strain>
    </source>
</reference>
<feature type="transmembrane region" description="Helical" evidence="1">
    <location>
        <begin position="101"/>
        <end position="121"/>
    </location>
</feature>